<evidence type="ECO:0000259" key="1">
    <source>
        <dbReference type="Pfam" id="PF05076"/>
    </source>
</evidence>
<dbReference type="Proteomes" id="UP001205185">
    <property type="component" value="Unassembled WGS sequence"/>
</dbReference>
<dbReference type="InterPro" id="IPR020941">
    <property type="entry name" value="SUFU-like_domain"/>
</dbReference>
<reference evidence="2 3" key="1">
    <citation type="submission" date="2022-06" db="EMBL/GenBank/DDBJ databases">
        <title>Genomic Encyclopedia of Archaeal and Bacterial Type Strains, Phase II (KMG-II): from individual species to whole genera.</title>
        <authorList>
            <person name="Goeker M."/>
        </authorList>
    </citation>
    <scope>NUCLEOTIDE SEQUENCE [LARGE SCALE GENOMIC DNA]</scope>
    <source>
        <strain evidence="2 3">DSM 44255</strain>
    </source>
</reference>
<comment type="caution">
    <text evidence="2">The sequence shown here is derived from an EMBL/GenBank/DDBJ whole genome shotgun (WGS) entry which is preliminary data.</text>
</comment>
<gene>
    <name evidence="2" type="ORF">LV75_003552</name>
</gene>
<feature type="domain" description="Suppressor of fused-like" evidence="1">
    <location>
        <begin position="91"/>
        <end position="172"/>
    </location>
</feature>
<dbReference type="EMBL" id="JAMTCO010000008">
    <property type="protein sequence ID" value="MCP2271040.1"/>
    <property type="molecule type" value="Genomic_DNA"/>
</dbReference>
<name>A0ABT1IEK3_9PSEU</name>
<accession>A0ABT1IEK3</accession>
<dbReference type="Pfam" id="PF05076">
    <property type="entry name" value="SUFU"/>
    <property type="match status" value="1"/>
</dbReference>
<dbReference type="RefSeq" id="WP_253887993.1">
    <property type="nucleotide sequence ID" value="NZ_BAAAVB010000014.1"/>
</dbReference>
<evidence type="ECO:0000313" key="3">
    <source>
        <dbReference type="Proteomes" id="UP001205185"/>
    </source>
</evidence>
<protein>
    <submittedName>
        <fullName evidence="2">Suppressor of fused protein (SUFU)</fullName>
    </submittedName>
</protein>
<proteinExistence type="predicted"/>
<organism evidence="2 3">
    <name type="scientific">Actinokineospora diospyrosa</name>
    <dbReference type="NCBI Taxonomy" id="103728"/>
    <lineage>
        <taxon>Bacteria</taxon>
        <taxon>Bacillati</taxon>
        <taxon>Actinomycetota</taxon>
        <taxon>Actinomycetes</taxon>
        <taxon>Pseudonocardiales</taxon>
        <taxon>Pseudonocardiaceae</taxon>
        <taxon>Actinokineospora</taxon>
    </lineage>
</organism>
<keyword evidence="3" id="KW-1185">Reference proteome</keyword>
<sequence length="183" mass="20339">MAERDTPQRLANYLARLNSMTEVVPELHEMRPRVPNDGRVLAVVYTDVPEPGYVTGFTYGLSLIRPSGGREISITVRSGEVEWAKVPARSVAVLRGLNPLDPGHTIGYAGALVEGSPLHHLLLSERNEPWHLDPIALPGEDPVEILGAFPTHDSETDFVRTHGVDALWRLDWDRYDPLRPPVV</sequence>
<evidence type="ECO:0000313" key="2">
    <source>
        <dbReference type="EMBL" id="MCP2271040.1"/>
    </source>
</evidence>